<accession>A0A2H3DT87</accession>
<feature type="compositionally biased region" description="Basic and acidic residues" evidence="1">
    <location>
        <begin position="56"/>
        <end position="73"/>
    </location>
</feature>
<dbReference type="Proteomes" id="UP000217790">
    <property type="component" value="Unassembled WGS sequence"/>
</dbReference>
<evidence type="ECO:0000313" key="3">
    <source>
        <dbReference type="Proteomes" id="UP000217790"/>
    </source>
</evidence>
<name>A0A2H3DT87_ARMGA</name>
<reference evidence="3" key="1">
    <citation type="journal article" date="2017" name="Nat. Ecol. Evol.">
        <title>Genome expansion and lineage-specific genetic innovations in the forest pathogenic fungi Armillaria.</title>
        <authorList>
            <person name="Sipos G."/>
            <person name="Prasanna A.N."/>
            <person name="Walter M.C."/>
            <person name="O'Connor E."/>
            <person name="Balint B."/>
            <person name="Krizsan K."/>
            <person name="Kiss B."/>
            <person name="Hess J."/>
            <person name="Varga T."/>
            <person name="Slot J."/>
            <person name="Riley R."/>
            <person name="Boka B."/>
            <person name="Rigling D."/>
            <person name="Barry K."/>
            <person name="Lee J."/>
            <person name="Mihaltcheva S."/>
            <person name="LaButti K."/>
            <person name="Lipzen A."/>
            <person name="Waldron R."/>
            <person name="Moloney N.M."/>
            <person name="Sperisen C."/>
            <person name="Kredics L."/>
            <person name="Vagvoelgyi C."/>
            <person name="Patrignani A."/>
            <person name="Fitzpatrick D."/>
            <person name="Nagy I."/>
            <person name="Doyle S."/>
            <person name="Anderson J.B."/>
            <person name="Grigoriev I.V."/>
            <person name="Gueldener U."/>
            <person name="Muensterkoetter M."/>
            <person name="Nagy L.G."/>
        </authorList>
    </citation>
    <scope>NUCLEOTIDE SEQUENCE [LARGE SCALE GENOMIC DNA]</scope>
    <source>
        <strain evidence="3">Ar21-2</strain>
    </source>
</reference>
<protein>
    <submittedName>
        <fullName evidence="2">Uncharacterized protein</fullName>
    </submittedName>
</protein>
<organism evidence="2 3">
    <name type="scientific">Armillaria gallica</name>
    <name type="common">Bulbous honey fungus</name>
    <name type="synonym">Armillaria bulbosa</name>
    <dbReference type="NCBI Taxonomy" id="47427"/>
    <lineage>
        <taxon>Eukaryota</taxon>
        <taxon>Fungi</taxon>
        <taxon>Dikarya</taxon>
        <taxon>Basidiomycota</taxon>
        <taxon>Agaricomycotina</taxon>
        <taxon>Agaricomycetes</taxon>
        <taxon>Agaricomycetidae</taxon>
        <taxon>Agaricales</taxon>
        <taxon>Marasmiineae</taxon>
        <taxon>Physalacriaceae</taxon>
        <taxon>Armillaria</taxon>
    </lineage>
</organism>
<proteinExistence type="predicted"/>
<keyword evidence="3" id="KW-1185">Reference proteome</keyword>
<evidence type="ECO:0000313" key="2">
    <source>
        <dbReference type="EMBL" id="PBK90646.1"/>
    </source>
</evidence>
<feature type="region of interest" description="Disordered" evidence="1">
    <location>
        <begin position="41"/>
        <end position="79"/>
    </location>
</feature>
<feature type="compositionally biased region" description="Polar residues" evidence="1">
    <location>
        <begin position="41"/>
        <end position="51"/>
    </location>
</feature>
<sequence>MLPTHGHEGRVDRKLIPAPPPTHQHQTRQAFHECYSTRTNLSSSMSDQLSTIPDPRSQRAELRSRRFREDGRVRARKVR</sequence>
<dbReference type="InParanoid" id="A0A2H3DT87"/>
<gene>
    <name evidence="2" type="ORF">ARMGADRAFT_288917</name>
</gene>
<dbReference type="AlphaFoldDB" id="A0A2H3DT87"/>
<evidence type="ECO:0000256" key="1">
    <source>
        <dbReference type="SAM" id="MobiDB-lite"/>
    </source>
</evidence>
<feature type="region of interest" description="Disordered" evidence="1">
    <location>
        <begin position="1"/>
        <end position="25"/>
    </location>
</feature>
<dbReference type="EMBL" id="KZ293664">
    <property type="protein sequence ID" value="PBK90646.1"/>
    <property type="molecule type" value="Genomic_DNA"/>
</dbReference>
<feature type="compositionally biased region" description="Basic and acidic residues" evidence="1">
    <location>
        <begin position="1"/>
        <end position="15"/>
    </location>
</feature>